<feature type="transmembrane region" description="Helical" evidence="5">
    <location>
        <begin position="450"/>
        <end position="467"/>
    </location>
</feature>
<feature type="transmembrane region" description="Helical" evidence="5">
    <location>
        <begin position="37"/>
        <end position="57"/>
    </location>
</feature>
<feature type="transmembrane region" description="Helical" evidence="5">
    <location>
        <begin position="118"/>
        <end position="138"/>
    </location>
</feature>
<organism evidence="7 8">
    <name type="scientific">Rufibacter tibetensis</name>
    <dbReference type="NCBI Taxonomy" id="512763"/>
    <lineage>
        <taxon>Bacteria</taxon>
        <taxon>Pseudomonadati</taxon>
        <taxon>Bacteroidota</taxon>
        <taxon>Cytophagia</taxon>
        <taxon>Cytophagales</taxon>
        <taxon>Hymenobacteraceae</taxon>
        <taxon>Rufibacter</taxon>
    </lineage>
</organism>
<dbReference type="AlphaFoldDB" id="A0A0P0CWX8"/>
<feature type="transmembrane region" description="Helical" evidence="5">
    <location>
        <begin position="262"/>
        <end position="291"/>
    </location>
</feature>
<evidence type="ECO:0000256" key="1">
    <source>
        <dbReference type="ARBA" id="ARBA00004141"/>
    </source>
</evidence>
<dbReference type="Proteomes" id="UP000061382">
    <property type="component" value="Chromosome"/>
</dbReference>
<dbReference type="STRING" id="512763.DC20_14015"/>
<comment type="subcellular location">
    <subcellularLocation>
        <location evidence="1">Membrane</location>
        <topology evidence="1">Multi-pass membrane protein</topology>
    </subcellularLocation>
</comment>
<feature type="domain" description="O-antigen ligase-related" evidence="6">
    <location>
        <begin position="261"/>
        <end position="402"/>
    </location>
</feature>
<dbReference type="EMBL" id="CP012643">
    <property type="protein sequence ID" value="ALI99881.1"/>
    <property type="molecule type" value="Genomic_DNA"/>
</dbReference>
<feature type="transmembrane region" description="Helical" evidence="5">
    <location>
        <begin position="62"/>
        <end position="78"/>
    </location>
</feature>
<protein>
    <recommendedName>
        <fullName evidence="6">O-antigen ligase-related domain-containing protein</fullName>
    </recommendedName>
</protein>
<feature type="transmembrane region" description="Helical" evidence="5">
    <location>
        <begin position="428"/>
        <end position="444"/>
    </location>
</feature>
<proteinExistence type="predicted"/>
<feature type="transmembrane region" description="Helical" evidence="5">
    <location>
        <begin position="84"/>
        <end position="106"/>
    </location>
</feature>
<keyword evidence="2 5" id="KW-0812">Transmembrane</keyword>
<dbReference type="InterPro" id="IPR051533">
    <property type="entry name" value="WaaL-like"/>
</dbReference>
<sequence>MEQIATSSNKRLLSNFTIPLLVIAAIGIGWVTAEVGFLLPGILLVALLVIPLVYAIFREPKVGIISFVVYCFIYNLFSREIGHFQYLYVIDGLLVLTWLAVIFHTSKHYDWSYLRNEIFILGSIWMLINFLELFNPAGASVLGWMVDARYQFMWILIVPLCLVIFNTNKNLNTFLFLIIGMSLLATINGLKQNFIGLFPGEKEWLYSYGYLTHLIWGDVRIFSFYSDASQFGASQAQLFVIAFTLALGPFKKWKRIMCGIAALFFLYGESMSGTRGALFTLFVGLAVVLVVNKNLKVITVALFIGVLGFCFLKFTYIGESHFEIRRMRSALNSNDQSFNVRLENQMKIQEYLKARPLGGGVGSIGYAAEKYNPNGYLTPIPPDSYWVKVWAEYGIVGFVIWISMMMYIIGKSCGIVWNTQDKGLRFKLTALVAGFTGIIIASYGNEVMNMMPSSMIVYISFAFVFLGPKLDKEAQQLNAHA</sequence>
<dbReference type="PANTHER" id="PTHR37422">
    <property type="entry name" value="TEICHURONIC ACID BIOSYNTHESIS PROTEIN TUAE"/>
    <property type="match status" value="1"/>
</dbReference>
<dbReference type="PATRIC" id="fig|512763.3.peg.3074"/>
<evidence type="ECO:0000256" key="5">
    <source>
        <dbReference type="SAM" id="Phobius"/>
    </source>
</evidence>
<feature type="transmembrane region" description="Helical" evidence="5">
    <location>
        <begin position="174"/>
        <end position="190"/>
    </location>
</feature>
<evidence type="ECO:0000256" key="3">
    <source>
        <dbReference type="ARBA" id="ARBA00022989"/>
    </source>
</evidence>
<dbReference type="KEGG" id="rti:DC20_14015"/>
<dbReference type="InterPro" id="IPR007016">
    <property type="entry name" value="O-antigen_ligase-rel_domated"/>
</dbReference>
<accession>A0A0P0CWX8</accession>
<dbReference type="PANTHER" id="PTHR37422:SF13">
    <property type="entry name" value="LIPOPOLYSACCHARIDE BIOSYNTHESIS PROTEIN PA4999-RELATED"/>
    <property type="match status" value="1"/>
</dbReference>
<dbReference type="RefSeq" id="WP_062544407.1">
    <property type="nucleotide sequence ID" value="NZ_CP012643.1"/>
</dbReference>
<evidence type="ECO:0000259" key="6">
    <source>
        <dbReference type="Pfam" id="PF04932"/>
    </source>
</evidence>
<feature type="transmembrane region" description="Helical" evidence="5">
    <location>
        <begin position="150"/>
        <end position="167"/>
    </location>
</feature>
<keyword evidence="4 5" id="KW-0472">Membrane</keyword>
<reference evidence="7 8" key="1">
    <citation type="submission" date="2015-08" db="EMBL/GenBank/DDBJ databases">
        <title>Complete genome sequence of Rufibacter tibetensis strain 1351t, a radiation-resistant bacterium from tibet plateau.</title>
        <authorList>
            <person name="Dai J."/>
        </authorList>
    </citation>
    <scope>NUCLEOTIDE SEQUENCE [LARGE SCALE GENOMIC DNA]</scope>
    <source>
        <strain evidence="7 8">1351</strain>
    </source>
</reference>
<evidence type="ECO:0000256" key="2">
    <source>
        <dbReference type="ARBA" id="ARBA00022692"/>
    </source>
</evidence>
<gene>
    <name evidence="7" type="ORF">DC20_14015</name>
</gene>
<dbReference type="GO" id="GO:0016020">
    <property type="term" value="C:membrane"/>
    <property type="evidence" value="ECO:0007669"/>
    <property type="project" value="UniProtKB-SubCell"/>
</dbReference>
<feature type="transmembrane region" description="Helical" evidence="5">
    <location>
        <begin position="12"/>
        <end position="31"/>
    </location>
</feature>
<feature type="transmembrane region" description="Helical" evidence="5">
    <location>
        <begin position="231"/>
        <end position="250"/>
    </location>
</feature>
<evidence type="ECO:0000313" key="7">
    <source>
        <dbReference type="EMBL" id="ALI99881.1"/>
    </source>
</evidence>
<keyword evidence="3 5" id="KW-1133">Transmembrane helix</keyword>
<dbReference type="Pfam" id="PF04932">
    <property type="entry name" value="Wzy_C"/>
    <property type="match status" value="1"/>
</dbReference>
<keyword evidence="8" id="KW-1185">Reference proteome</keyword>
<feature type="transmembrane region" description="Helical" evidence="5">
    <location>
        <begin position="297"/>
        <end position="318"/>
    </location>
</feature>
<evidence type="ECO:0000313" key="8">
    <source>
        <dbReference type="Proteomes" id="UP000061382"/>
    </source>
</evidence>
<name>A0A0P0CWX8_9BACT</name>
<dbReference type="OrthoDB" id="783093at2"/>
<evidence type="ECO:0000256" key="4">
    <source>
        <dbReference type="ARBA" id="ARBA00023136"/>
    </source>
</evidence>
<feature type="transmembrane region" description="Helical" evidence="5">
    <location>
        <begin position="351"/>
        <end position="369"/>
    </location>
</feature>
<feature type="transmembrane region" description="Helical" evidence="5">
    <location>
        <begin position="389"/>
        <end position="408"/>
    </location>
</feature>